<feature type="transmembrane region" description="Helical" evidence="1">
    <location>
        <begin position="7"/>
        <end position="28"/>
    </location>
</feature>
<keyword evidence="1" id="KW-0812">Transmembrane</keyword>
<protein>
    <submittedName>
        <fullName evidence="2">Uncharacterized protein</fullName>
    </submittedName>
</protein>
<keyword evidence="1" id="KW-1133">Transmembrane helix</keyword>
<dbReference type="EMBL" id="CP133218">
    <property type="protein sequence ID" value="WML91325.1"/>
    <property type="molecule type" value="Genomic_DNA"/>
</dbReference>
<dbReference type="Proteomes" id="UP001236657">
    <property type="component" value="Chromosome"/>
</dbReference>
<accession>A0ABY9MVA8</accession>
<evidence type="ECO:0000313" key="2">
    <source>
        <dbReference type="EMBL" id="WML91325.1"/>
    </source>
</evidence>
<name>A0ABY9MVA8_9GAMM</name>
<keyword evidence="3" id="KW-1185">Reference proteome</keyword>
<feature type="transmembrane region" description="Helical" evidence="1">
    <location>
        <begin position="34"/>
        <end position="53"/>
    </location>
</feature>
<reference evidence="2 3" key="1">
    <citation type="submission" date="2023-08" db="EMBL/GenBank/DDBJ databases">
        <title>New molecular markers tilS and rpoB for phylogenetic and monitoring studies of the genus Thiothrix biodiversity.</title>
        <authorList>
            <person name="Ravin N.V."/>
            <person name="Smolyakov D."/>
            <person name="Markov N.D."/>
            <person name="Beletsky A.V."/>
            <person name="Mardanov A.V."/>
            <person name="Rudenko T.S."/>
            <person name="Grabovich M.Y."/>
        </authorList>
    </citation>
    <scope>NUCLEOTIDE SEQUENCE [LARGE SCALE GENOMIC DNA]</scope>
    <source>
        <strain evidence="2 3">MK1</strain>
    </source>
</reference>
<dbReference type="RefSeq" id="WP_308896081.1">
    <property type="nucleotide sequence ID" value="NZ_CP133218.1"/>
</dbReference>
<keyword evidence="1" id="KW-0472">Membrane</keyword>
<evidence type="ECO:0000256" key="1">
    <source>
        <dbReference type="SAM" id="Phobius"/>
    </source>
</evidence>
<evidence type="ECO:0000313" key="3">
    <source>
        <dbReference type="Proteomes" id="UP001236657"/>
    </source>
</evidence>
<sequence length="226" mass="25431">MRSVPDWLIQVAWWVSGVFVTGAVWYFLSTKDTALAVGSALIGILCAGVAILLHRKKDALAAVLVPNELKSELPDNYIRRSTDSEAQVRLVRHLPELKAVVLRSSSEGWGSPVTLNMREASYDMIDFLQFVWLRLAEFYPRKHFDATNARDYIESYTINRFAFHWAKHEPGGSGTGGTIVGVLTGGDVIQDLENLIEDTMRSLFFDSQLLELDDWLQRWQGAGRDA</sequence>
<proteinExistence type="predicted"/>
<gene>
    <name evidence="2" type="ORF">RCF98_02980</name>
</gene>
<organism evidence="2 3">
    <name type="scientific">Thiothrix lacustris</name>
    <dbReference type="NCBI Taxonomy" id="525917"/>
    <lineage>
        <taxon>Bacteria</taxon>
        <taxon>Pseudomonadati</taxon>
        <taxon>Pseudomonadota</taxon>
        <taxon>Gammaproteobacteria</taxon>
        <taxon>Thiotrichales</taxon>
        <taxon>Thiotrichaceae</taxon>
        <taxon>Thiothrix</taxon>
    </lineage>
</organism>